<dbReference type="EMBL" id="SOFS01000012">
    <property type="protein sequence ID" value="TFC22746.1"/>
    <property type="molecule type" value="Genomic_DNA"/>
</dbReference>
<dbReference type="EC" id="2.3.1.16" evidence="8"/>
<name>A0ABY2IQX7_9MICO</name>
<sequence>MPGAVRCSSPRSSKHPTPALGRSPSPTCGRPRPASPRRNARAPITGSRTCPSPGRARSAGACLPTGSPKETPVSSASTEHTAAAPAADREPVILWGRRTAFGRSGGALSLITADRLLAPVLSAVVADLGLDPAHIDDVIIGNATGGGGNLARLALLEAGFPVSVPGLTVDRQCGSGLEAIVLACRLVAAGAGSLYLAGGVESCSTAPLRAHRVSSAPGEPDFFDRVRFAPDSVGDPDMGVAAENVAAHFGIGRERQDAFAARSHRRAVAAAGAGAFEAEIVGIAGIDGTGARVTADEGPRPKLDAALLRRFPAAFRPGGTVTAGNSCADADGAVVVLVTSRARARDLLASGSFQAGTGSPGFLTFVDAVPAGTDPNLLGAGGGEAGRSLLARTGIPAEALARVEIVEAFAAQVLASLDLIDVPEDRANRQGGALALGHPFGASGALIVLRLLAQSRADGVEGADSPKGADAPKGAHALAMVSIAGGLGLAALFRWEGAPG</sequence>
<dbReference type="Pfam" id="PF00108">
    <property type="entry name" value="Thiolase_N"/>
    <property type="match status" value="1"/>
</dbReference>
<feature type="region of interest" description="Disordered" evidence="5">
    <location>
        <begin position="1"/>
        <end position="86"/>
    </location>
</feature>
<evidence type="ECO:0000256" key="1">
    <source>
        <dbReference type="ARBA" id="ARBA00010982"/>
    </source>
</evidence>
<keyword evidence="2 4" id="KW-0808">Transferase</keyword>
<dbReference type="InterPro" id="IPR002155">
    <property type="entry name" value="Thiolase"/>
</dbReference>
<dbReference type="PANTHER" id="PTHR43853">
    <property type="entry name" value="3-KETOACYL-COA THIOLASE, PEROXISOMAL"/>
    <property type="match status" value="1"/>
</dbReference>
<dbReference type="GO" id="GO:0003988">
    <property type="term" value="F:acetyl-CoA C-acyltransferase activity"/>
    <property type="evidence" value="ECO:0007669"/>
    <property type="project" value="UniProtKB-EC"/>
</dbReference>
<dbReference type="PANTHER" id="PTHR43853:SF3">
    <property type="entry name" value="ACETYL-COA C-ACETYLTRANSFERASE YHFS-RELATED"/>
    <property type="match status" value="1"/>
</dbReference>
<evidence type="ECO:0000313" key="8">
    <source>
        <dbReference type="EMBL" id="TFC22746.1"/>
    </source>
</evidence>
<gene>
    <name evidence="8" type="ORF">E3O46_04765</name>
</gene>
<dbReference type="InterPro" id="IPR020616">
    <property type="entry name" value="Thiolase_N"/>
</dbReference>
<comment type="caution">
    <text evidence="8">The sequence shown here is derived from an EMBL/GenBank/DDBJ whole genome shotgun (WGS) entry which is preliminary data.</text>
</comment>
<dbReference type="InterPro" id="IPR020617">
    <property type="entry name" value="Thiolase_C"/>
</dbReference>
<evidence type="ECO:0000256" key="3">
    <source>
        <dbReference type="ARBA" id="ARBA00023315"/>
    </source>
</evidence>
<dbReference type="InterPro" id="IPR016039">
    <property type="entry name" value="Thiolase-like"/>
</dbReference>
<feature type="domain" description="Thiolase C-terminal" evidence="7">
    <location>
        <begin position="366"/>
        <end position="459"/>
    </location>
</feature>
<accession>A0ABY2IQX7</accession>
<evidence type="ECO:0000259" key="7">
    <source>
        <dbReference type="Pfam" id="PF02803"/>
    </source>
</evidence>
<feature type="domain" description="Thiolase N-terminal" evidence="6">
    <location>
        <begin position="92"/>
        <end position="341"/>
    </location>
</feature>
<organism evidence="8 9">
    <name type="scientific">Cryobacterium glucosi</name>
    <dbReference type="NCBI Taxonomy" id="1259175"/>
    <lineage>
        <taxon>Bacteria</taxon>
        <taxon>Bacillati</taxon>
        <taxon>Actinomycetota</taxon>
        <taxon>Actinomycetes</taxon>
        <taxon>Micrococcales</taxon>
        <taxon>Microbacteriaceae</taxon>
        <taxon>Cryobacterium</taxon>
    </lineage>
</organism>
<dbReference type="Gene3D" id="3.40.47.10">
    <property type="match status" value="1"/>
</dbReference>
<reference evidence="8 9" key="1">
    <citation type="submission" date="2019-03" db="EMBL/GenBank/DDBJ databases">
        <title>Genomics of glacier-inhabiting Cryobacterium strains.</title>
        <authorList>
            <person name="Liu Q."/>
            <person name="Xin Y.-H."/>
        </authorList>
    </citation>
    <scope>NUCLEOTIDE SEQUENCE [LARGE SCALE GENOMIC DNA]</scope>
    <source>
        <strain evidence="8 9">MDB1-5</strain>
    </source>
</reference>
<dbReference type="InterPro" id="IPR050215">
    <property type="entry name" value="Thiolase-like_sf_Thiolase"/>
</dbReference>
<proteinExistence type="inferred from homology"/>
<dbReference type="PROSITE" id="PS00737">
    <property type="entry name" value="THIOLASE_2"/>
    <property type="match status" value="1"/>
</dbReference>
<evidence type="ECO:0000256" key="2">
    <source>
        <dbReference type="ARBA" id="ARBA00022679"/>
    </source>
</evidence>
<feature type="compositionally biased region" description="Low complexity" evidence="5">
    <location>
        <begin position="74"/>
        <end position="86"/>
    </location>
</feature>
<dbReference type="SUPFAM" id="SSF53901">
    <property type="entry name" value="Thiolase-like"/>
    <property type="match status" value="2"/>
</dbReference>
<dbReference type="CDD" id="cd00751">
    <property type="entry name" value="thiolase"/>
    <property type="match status" value="1"/>
</dbReference>
<evidence type="ECO:0000313" key="9">
    <source>
        <dbReference type="Proteomes" id="UP000297604"/>
    </source>
</evidence>
<dbReference type="NCBIfam" id="TIGR01930">
    <property type="entry name" value="AcCoA-C-Actrans"/>
    <property type="match status" value="1"/>
</dbReference>
<comment type="similarity">
    <text evidence="1 4">Belongs to the thiolase-like superfamily. Thiolase family.</text>
</comment>
<dbReference type="InterPro" id="IPR020613">
    <property type="entry name" value="Thiolase_CS"/>
</dbReference>
<protein>
    <submittedName>
        <fullName evidence="8">Acetyl-CoA C-acyltransferase</fullName>
        <ecNumber evidence="8">2.3.1.16</ecNumber>
    </submittedName>
</protein>
<dbReference type="Proteomes" id="UP000297604">
    <property type="component" value="Unassembled WGS sequence"/>
</dbReference>
<evidence type="ECO:0000256" key="5">
    <source>
        <dbReference type="SAM" id="MobiDB-lite"/>
    </source>
</evidence>
<keyword evidence="3 4" id="KW-0012">Acyltransferase</keyword>
<evidence type="ECO:0000259" key="6">
    <source>
        <dbReference type="Pfam" id="PF00108"/>
    </source>
</evidence>
<keyword evidence="9" id="KW-1185">Reference proteome</keyword>
<dbReference type="Pfam" id="PF02803">
    <property type="entry name" value="Thiolase_C"/>
    <property type="match status" value="1"/>
</dbReference>
<evidence type="ECO:0000256" key="4">
    <source>
        <dbReference type="RuleBase" id="RU003557"/>
    </source>
</evidence>